<dbReference type="EMBL" id="PJQL01000811">
    <property type="protein sequence ID" value="RCH92558.1"/>
    <property type="molecule type" value="Genomic_DNA"/>
</dbReference>
<keyword evidence="2" id="KW-1185">Reference proteome</keyword>
<evidence type="ECO:0008006" key="3">
    <source>
        <dbReference type="Google" id="ProtNLM"/>
    </source>
</evidence>
<dbReference type="AlphaFoldDB" id="A0A367JRM2"/>
<reference evidence="1 2" key="1">
    <citation type="journal article" date="2018" name="G3 (Bethesda)">
        <title>Phylogenetic and Phylogenomic Definition of Rhizopus Species.</title>
        <authorList>
            <person name="Gryganskyi A.P."/>
            <person name="Golan J."/>
            <person name="Dolatabadi S."/>
            <person name="Mondo S."/>
            <person name="Robb S."/>
            <person name="Idnurm A."/>
            <person name="Muszewska A."/>
            <person name="Steczkiewicz K."/>
            <person name="Masonjones S."/>
            <person name="Liao H.L."/>
            <person name="Gajdeczka M.T."/>
            <person name="Anike F."/>
            <person name="Vuek A."/>
            <person name="Anishchenko I.M."/>
            <person name="Voigt K."/>
            <person name="de Hoog G.S."/>
            <person name="Smith M.E."/>
            <person name="Heitman J."/>
            <person name="Vilgalys R."/>
            <person name="Stajich J.E."/>
        </authorList>
    </citation>
    <scope>NUCLEOTIDE SEQUENCE [LARGE SCALE GENOMIC DNA]</scope>
    <source>
        <strain evidence="1 2">CBS 357.93</strain>
    </source>
</reference>
<name>A0A367JRM2_RHIAZ</name>
<sequence>MSSSVVFESVPVFSSAIIAELEKKLKGDQVFHQSLSDSAKFGVTCLIQFWNSRCSLITVDEQTVDEARCSSVGDSVKAVASLDGKECRGVRSSDEVLEELVSDAESDEWSLPCTPLLYCLHFQKKESMRFFQGKNVDDSFPASHSIASRLSDAVEMLGSVEVFGTDDRSIGDQDEEVDCNNEQKTADFAPVVPADISVAKICEDHKSFPVKVFRKRLKSFFKNVKKALKKQPKKKVKKGIAWGEKPDALPVVPIQQTCKNNRHGLNTKAFLYEECLGLVGSRIFVTDRQQISGIGIDEKIWGNNVEQATNDQKDSDSFSGGKSLSLVFITGSIAIRAQDSEEILDIPEVKVNDAGLYMAVSKTSSSKKYELAWQDAFNKEKNNPEDFQATVDSISWALYDVIKKTHAREDFNCDPLFVWPKASRDTTWDRHCDTQWTDVFEEVDELFARPNLTCEDVVITYIYIKRLIKASGQAFFDGSWKTILRLAALITDKVWSDKCAYNIEHFQVTKELPLTTVQV</sequence>
<evidence type="ECO:0000313" key="1">
    <source>
        <dbReference type="EMBL" id="RCH92558.1"/>
    </source>
</evidence>
<proteinExistence type="predicted"/>
<protein>
    <recommendedName>
        <fullName evidence="3">Cyclin N-terminal domain-containing protein</fullName>
    </recommendedName>
</protein>
<evidence type="ECO:0000313" key="2">
    <source>
        <dbReference type="Proteomes" id="UP000252139"/>
    </source>
</evidence>
<dbReference type="STRING" id="86630.A0A367JRM2"/>
<organism evidence="1 2">
    <name type="scientific">Rhizopus azygosporus</name>
    <name type="common">Rhizopus microsporus var. azygosporus</name>
    <dbReference type="NCBI Taxonomy" id="86630"/>
    <lineage>
        <taxon>Eukaryota</taxon>
        <taxon>Fungi</taxon>
        <taxon>Fungi incertae sedis</taxon>
        <taxon>Mucoromycota</taxon>
        <taxon>Mucoromycotina</taxon>
        <taxon>Mucoromycetes</taxon>
        <taxon>Mucorales</taxon>
        <taxon>Mucorineae</taxon>
        <taxon>Rhizopodaceae</taxon>
        <taxon>Rhizopus</taxon>
    </lineage>
</organism>
<comment type="caution">
    <text evidence="1">The sequence shown here is derived from an EMBL/GenBank/DDBJ whole genome shotgun (WGS) entry which is preliminary data.</text>
</comment>
<dbReference type="OrthoDB" id="10250320at2759"/>
<accession>A0A367JRM2</accession>
<dbReference type="Proteomes" id="UP000252139">
    <property type="component" value="Unassembled WGS sequence"/>
</dbReference>
<gene>
    <name evidence="1" type="ORF">CU097_003001</name>
</gene>